<name>A0A4Q0YQ32_9GAMM</name>
<proteinExistence type="predicted"/>
<evidence type="ECO:0000259" key="1">
    <source>
        <dbReference type="Pfam" id="PF09836"/>
    </source>
</evidence>
<dbReference type="RefSeq" id="WP_129122752.1">
    <property type="nucleotide sequence ID" value="NZ_PEIB01000016.1"/>
</dbReference>
<dbReference type="InterPro" id="IPR044922">
    <property type="entry name" value="DUF2063_N_sf"/>
</dbReference>
<dbReference type="Proteomes" id="UP000290287">
    <property type="component" value="Unassembled WGS sequence"/>
</dbReference>
<dbReference type="OrthoDB" id="343356at2"/>
<evidence type="ECO:0000313" key="3">
    <source>
        <dbReference type="Proteomes" id="UP000290287"/>
    </source>
</evidence>
<dbReference type="Gene3D" id="1.10.150.690">
    <property type="entry name" value="DUF2063"/>
    <property type="match status" value="1"/>
</dbReference>
<dbReference type="EMBL" id="PEIB01000016">
    <property type="protein sequence ID" value="RXJ72703.1"/>
    <property type="molecule type" value="Genomic_DNA"/>
</dbReference>
<dbReference type="AlphaFoldDB" id="A0A4Q0YQ32"/>
<reference evidence="2 3" key="1">
    <citation type="submission" date="2017-10" db="EMBL/GenBank/DDBJ databases">
        <title>Nyctiphanis sp. nov., isolated from the stomach of the euphausiid Nyctiphanes simplex (Hansen, 1911) in the Gulf of California.</title>
        <authorList>
            <person name="Gomez-Gil B."/>
            <person name="Aguilar-Mendez M."/>
            <person name="Lopez-Cortes A."/>
            <person name="Gomez-Gutierrez J."/>
            <person name="Roque A."/>
            <person name="Lang E."/>
            <person name="Gonzalez-Castillo A."/>
        </authorList>
    </citation>
    <scope>NUCLEOTIDE SEQUENCE [LARGE SCALE GENOMIC DNA]</scope>
    <source>
        <strain evidence="2 3">CAIM 600</strain>
    </source>
</reference>
<comment type="caution">
    <text evidence="2">The sequence shown here is derived from an EMBL/GenBank/DDBJ whole genome shotgun (WGS) entry which is preliminary data.</text>
</comment>
<sequence>MNLETLQGYFQNIVLSEKSRSADWVSQREGRLPSKGRLDIYHNAYRIRLIEVLRENFEHTAIYLGDDWFNQLAKTYVEQHPSTYNNIGYYGDKFAEFLLKQLSEDKEVAELAELDWLLRRAFDGEDSGVLTMETLPLVVSRDPENFRLFPVPTVTLTKHTCNTLDIWHAIDQENAPPPVILLPQPVDVLVWRKGHSPHFRSVLAHEATALSWMKEGYSINEIGESLQNRFPDIDASTVFGQMLHRWINDEVLAD</sequence>
<feature type="domain" description="Putative DNA-binding" evidence="1">
    <location>
        <begin position="7"/>
        <end position="98"/>
    </location>
</feature>
<evidence type="ECO:0000313" key="2">
    <source>
        <dbReference type="EMBL" id="RXJ72703.1"/>
    </source>
</evidence>
<protein>
    <submittedName>
        <fullName evidence="2">DUF2063 domain-containing protein</fullName>
    </submittedName>
</protein>
<keyword evidence="3" id="KW-1185">Reference proteome</keyword>
<gene>
    <name evidence="2" type="ORF">CS022_13775</name>
</gene>
<accession>A0A4Q0YQ32</accession>
<organism evidence="2 3">
    <name type="scientific">Veronia nyctiphanis</name>
    <dbReference type="NCBI Taxonomy" id="1278244"/>
    <lineage>
        <taxon>Bacteria</taxon>
        <taxon>Pseudomonadati</taxon>
        <taxon>Pseudomonadota</taxon>
        <taxon>Gammaproteobacteria</taxon>
        <taxon>Vibrionales</taxon>
        <taxon>Vibrionaceae</taxon>
        <taxon>Veronia</taxon>
    </lineage>
</organism>
<dbReference type="Pfam" id="PF09836">
    <property type="entry name" value="DUF2063"/>
    <property type="match status" value="1"/>
</dbReference>
<dbReference type="InterPro" id="IPR018640">
    <property type="entry name" value="DUF2063"/>
</dbReference>